<dbReference type="Pfam" id="PF12728">
    <property type="entry name" value="HTH_17"/>
    <property type="match status" value="1"/>
</dbReference>
<name>A0A1H2EQM3_9PROT</name>
<proteinExistence type="predicted"/>
<evidence type="ECO:0000313" key="3">
    <source>
        <dbReference type="Proteomes" id="UP000182882"/>
    </source>
</evidence>
<protein>
    <submittedName>
        <fullName evidence="2">Helix-turn-helix domain-containing protein</fullName>
    </submittedName>
</protein>
<dbReference type="InterPro" id="IPR041657">
    <property type="entry name" value="HTH_17"/>
</dbReference>
<evidence type="ECO:0000259" key="1">
    <source>
        <dbReference type="Pfam" id="PF12728"/>
    </source>
</evidence>
<dbReference type="RefSeq" id="WP_036504797.1">
    <property type="nucleotide sequence ID" value="NZ_CP013341.1"/>
</dbReference>
<reference evidence="3" key="1">
    <citation type="submission" date="2016-10" db="EMBL/GenBank/DDBJ databases">
        <authorList>
            <person name="Varghese N."/>
            <person name="Submissions S."/>
        </authorList>
    </citation>
    <scope>NUCLEOTIDE SEQUENCE [LARGE SCALE GENOMIC DNA]</scope>
    <source>
        <strain evidence="3">Nm10</strain>
    </source>
</reference>
<dbReference type="Proteomes" id="UP000182882">
    <property type="component" value="Unassembled WGS sequence"/>
</dbReference>
<dbReference type="EMBL" id="FNLN01000014">
    <property type="protein sequence ID" value="SDT97436.1"/>
    <property type="molecule type" value="Genomic_DNA"/>
</dbReference>
<dbReference type="AlphaFoldDB" id="A0A1H2EQM3"/>
<sequence>MQTQPIEKLIKSEQEKLNTDKAAEILGLKPQTLKVWRCTGKHKIAYYKIGRKVFYLRCDLETFMENNRVA</sequence>
<dbReference type="InterPro" id="IPR009061">
    <property type="entry name" value="DNA-bd_dom_put_sf"/>
</dbReference>
<evidence type="ECO:0000313" key="2">
    <source>
        <dbReference type="EMBL" id="SDT97436.1"/>
    </source>
</evidence>
<accession>A0A1H2EQM3</accession>
<organism evidence="2 3">
    <name type="scientific">Nitrosomonas ureae</name>
    <dbReference type="NCBI Taxonomy" id="44577"/>
    <lineage>
        <taxon>Bacteria</taxon>
        <taxon>Pseudomonadati</taxon>
        <taxon>Pseudomonadota</taxon>
        <taxon>Betaproteobacteria</taxon>
        <taxon>Nitrosomonadales</taxon>
        <taxon>Nitrosomonadaceae</taxon>
        <taxon>Nitrosomonas</taxon>
    </lineage>
</organism>
<dbReference type="KEGG" id="nur:ATY38_11945"/>
<keyword evidence="3" id="KW-1185">Reference proteome</keyword>
<gene>
    <name evidence="2" type="ORF">SAMN05216406_11484</name>
</gene>
<dbReference type="SUPFAM" id="SSF46955">
    <property type="entry name" value="Putative DNA-binding domain"/>
    <property type="match status" value="1"/>
</dbReference>
<feature type="domain" description="Helix-turn-helix" evidence="1">
    <location>
        <begin position="17"/>
        <end position="68"/>
    </location>
</feature>